<proteinExistence type="predicted"/>
<reference evidence="1 2" key="1">
    <citation type="submission" date="2019-08" db="EMBL/GenBank/DDBJ databases">
        <title>Deep-cultivation of Planctomycetes and their phenomic and genomic characterization uncovers novel biology.</title>
        <authorList>
            <person name="Wiegand S."/>
            <person name="Jogler M."/>
            <person name="Boedeker C."/>
            <person name="Pinto D."/>
            <person name="Vollmers J."/>
            <person name="Rivas-Marin E."/>
            <person name="Kohn T."/>
            <person name="Peeters S.H."/>
            <person name="Heuer A."/>
            <person name="Rast P."/>
            <person name="Oberbeckmann S."/>
            <person name="Bunk B."/>
            <person name="Jeske O."/>
            <person name="Meyerdierks A."/>
            <person name="Storesund J.E."/>
            <person name="Kallscheuer N."/>
            <person name="Luecker S."/>
            <person name="Lage O.M."/>
            <person name="Pohl T."/>
            <person name="Merkel B.J."/>
            <person name="Hornburger P."/>
            <person name="Mueller R.-W."/>
            <person name="Bruemmer F."/>
            <person name="Labrenz M."/>
            <person name="Spormann A.M."/>
            <person name="Op den Camp H."/>
            <person name="Overmann J."/>
            <person name="Amann R."/>
            <person name="Jetten M.S.M."/>
            <person name="Mascher T."/>
            <person name="Medema M.H."/>
            <person name="Devos D.P."/>
            <person name="Kaster A.-K."/>
            <person name="Ovreas L."/>
            <person name="Rohde M."/>
            <person name="Galperin M.Y."/>
            <person name="Jogler C."/>
        </authorList>
    </citation>
    <scope>NUCLEOTIDE SEQUENCE [LARGE SCALE GENOMIC DNA]</scope>
    <source>
        <strain evidence="1 2">OJF2</strain>
    </source>
</reference>
<keyword evidence="2" id="KW-1185">Reference proteome</keyword>
<organism evidence="1 2">
    <name type="scientific">Aquisphaera giovannonii</name>
    <dbReference type="NCBI Taxonomy" id="406548"/>
    <lineage>
        <taxon>Bacteria</taxon>
        <taxon>Pseudomonadati</taxon>
        <taxon>Planctomycetota</taxon>
        <taxon>Planctomycetia</taxon>
        <taxon>Isosphaerales</taxon>
        <taxon>Isosphaeraceae</taxon>
        <taxon>Aquisphaera</taxon>
    </lineage>
</organism>
<dbReference type="InterPro" id="IPR021487">
    <property type="entry name" value="DUF3140"/>
</dbReference>
<dbReference type="EMBL" id="CP042997">
    <property type="protein sequence ID" value="QEH38436.1"/>
    <property type="molecule type" value="Genomic_DNA"/>
</dbReference>
<accession>A0A5B9WCV0</accession>
<sequence length="125" mass="14004">MSGKKSDSPDELIADFKDAVNMTASQIEKWLDSEDSKRVGYKDEGGGESVGHHSGRRIVEILGKKKADYTDDDLKHMAKVVGYVHRHLAQRPDGDVEETPWRYSLMNWGHDPAKDKSAHKAKARG</sequence>
<dbReference type="AlphaFoldDB" id="A0A5B9WCV0"/>
<dbReference type="PANTHER" id="PTHR40630:SF1">
    <property type="entry name" value="DNA-BINDING PROTEIN"/>
    <property type="match status" value="1"/>
</dbReference>
<gene>
    <name evidence="1" type="ORF">OJF2_70370</name>
</gene>
<dbReference type="Proteomes" id="UP000324233">
    <property type="component" value="Chromosome"/>
</dbReference>
<dbReference type="OrthoDB" id="513524at2"/>
<dbReference type="KEGG" id="agv:OJF2_70370"/>
<protein>
    <recommendedName>
        <fullName evidence="3">DNA-binding protein</fullName>
    </recommendedName>
</protein>
<name>A0A5B9WCV0_9BACT</name>
<evidence type="ECO:0000313" key="1">
    <source>
        <dbReference type="EMBL" id="QEH38436.1"/>
    </source>
</evidence>
<evidence type="ECO:0000313" key="2">
    <source>
        <dbReference type="Proteomes" id="UP000324233"/>
    </source>
</evidence>
<evidence type="ECO:0008006" key="3">
    <source>
        <dbReference type="Google" id="ProtNLM"/>
    </source>
</evidence>
<dbReference type="PANTHER" id="PTHR40630">
    <property type="entry name" value="POSSIBLE DNA-BINDING PROTEIN"/>
    <property type="match status" value="1"/>
</dbReference>
<dbReference type="RefSeq" id="WP_148597875.1">
    <property type="nucleotide sequence ID" value="NZ_CP042997.1"/>
</dbReference>
<dbReference type="Pfam" id="PF11338">
    <property type="entry name" value="DUF3140"/>
    <property type="match status" value="1"/>
</dbReference>